<keyword evidence="3" id="KW-1185">Reference proteome</keyword>
<feature type="region of interest" description="Disordered" evidence="1">
    <location>
        <begin position="88"/>
        <end position="193"/>
    </location>
</feature>
<reference evidence="2 3" key="1">
    <citation type="submission" date="2024-04" db="EMBL/GenBank/DDBJ databases">
        <authorList>
            <person name="Fracassetti M."/>
        </authorList>
    </citation>
    <scope>NUCLEOTIDE SEQUENCE [LARGE SCALE GENOMIC DNA]</scope>
</reference>
<name>A0AAV2CQW7_9ROSI</name>
<dbReference type="Proteomes" id="UP001497516">
    <property type="component" value="Chromosome 10"/>
</dbReference>
<dbReference type="EMBL" id="OZ034814">
    <property type="protein sequence ID" value="CAL1358725.1"/>
    <property type="molecule type" value="Genomic_DNA"/>
</dbReference>
<dbReference type="AlphaFoldDB" id="A0AAV2CQW7"/>
<organism evidence="2 3">
    <name type="scientific">Linum trigynum</name>
    <dbReference type="NCBI Taxonomy" id="586398"/>
    <lineage>
        <taxon>Eukaryota</taxon>
        <taxon>Viridiplantae</taxon>
        <taxon>Streptophyta</taxon>
        <taxon>Embryophyta</taxon>
        <taxon>Tracheophyta</taxon>
        <taxon>Spermatophyta</taxon>
        <taxon>Magnoliopsida</taxon>
        <taxon>eudicotyledons</taxon>
        <taxon>Gunneridae</taxon>
        <taxon>Pentapetalae</taxon>
        <taxon>rosids</taxon>
        <taxon>fabids</taxon>
        <taxon>Malpighiales</taxon>
        <taxon>Linaceae</taxon>
        <taxon>Linum</taxon>
    </lineage>
</organism>
<evidence type="ECO:0000313" key="2">
    <source>
        <dbReference type="EMBL" id="CAL1358725.1"/>
    </source>
</evidence>
<evidence type="ECO:0008006" key="4">
    <source>
        <dbReference type="Google" id="ProtNLM"/>
    </source>
</evidence>
<feature type="compositionally biased region" description="Basic and acidic residues" evidence="1">
    <location>
        <begin position="175"/>
        <end position="190"/>
    </location>
</feature>
<sequence length="221" mass="24299">MFFTLPGFEQDHVEVQRMGSDVLAITGQRPVDDGHKCIRFEKLIRFRAICNLGEYRDGFGKRDFIITIPKIIDPLVHNNDKEVIAKQLPTGDATTTAEQQRKAQVDSGERSVPAEMETRGERSAKATVEEVAAGGDRATTPSLTPMLPEETTDEGAPAAEGAGVDDTSVPLQPPERVENGWQEEQRRTEEPEFAGNTATASAIMSLEETQPLLPIQLSRLQ</sequence>
<protein>
    <recommendedName>
        <fullName evidence="4">SHSP domain-containing protein</fullName>
    </recommendedName>
</protein>
<accession>A0AAV2CQW7</accession>
<gene>
    <name evidence="2" type="ORF">LTRI10_LOCUS6258</name>
</gene>
<evidence type="ECO:0000256" key="1">
    <source>
        <dbReference type="SAM" id="MobiDB-lite"/>
    </source>
</evidence>
<proteinExistence type="predicted"/>
<evidence type="ECO:0000313" key="3">
    <source>
        <dbReference type="Proteomes" id="UP001497516"/>
    </source>
</evidence>
<feature type="compositionally biased region" description="Basic and acidic residues" evidence="1">
    <location>
        <begin position="116"/>
        <end position="128"/>
    </location>
</feature>
<feature type="compositionally biased region" description="Basic and acidic residues" evidence="1">
    <location>
        <begin position="99"/>
        <end position="109"/>
    </location>
</feature>